<keyword evidence="3" id="KW-0645">Protease</keyword>
<evidence type="ECO:0000259" key="6">
    <source>
        <dbReference type="PROSITE" id="PS50600"/>
    </source>
</evidence>
<evidence type="ECO:0000256" key="4">
    <source>
        <dbReference type="ARBA" id="ARBA00022786"/>
    </source>
</evidence>
<dbReference type="eggNOG" id="KOG0779">
    <property type="taxonomic scope" value="Eukaryota"/>
</dbReference>
<keyword evidence="8" id="KW-1185">Reference proteome</keyword>
<evidence type="ECO:0000256" key="2">
    <source>
        <dbReference type="ARBA" id="ARBA00022553"/>
    </source>
</evidence>
<dbReference type="PANTHER" id="PTHR46896:SF3">
    <property type="entry name" value="FI06413P-RELATED"/>
    <property type="match status" value="1"/>
</dbReference>
<accession>J0WL88</accession>
<dbReference type="OrthoDB" id="442460at2759"/>
<dbReference type="GO" id="GO:0005737">
    <property type="term" value="C:cytoplasm"/>
    <property type="evidence" value="ECO:0007669"/>
    <property type="project" value="TreeGrafter"/>
</dbReference>
<dbReference type="GO" id="GO:0006508">
    <property type="term" value="P:proteolysis"/>
    <property type="evidence" value="ECO:0007669"/>
    <property type="project" value="UniProtKB-KW"/>
</dbReference>
<comment type="similarity">
    <text evidence="1">Belongs to the peptidase C48 family.</text>
</comment>
<dbReference type="InParanoid" id="J0WL88"/>
<dbReference type="Gene3D" id="1.10.418.20">
    <property type="match status" value="1"/>
</dbReference>
<dbReference type="GO" id="GO:0070139">
    <property type="term" value="F:SUMO-specific endopeptidase activity"/>
    <property type="evidence" value="ECO:0007669"/>
    <property type="project" value="TreeGrafter"/>
</dbReference>
<dbReference type="Proteomes" id="UP000006514">
    <property type="component" value="Unassembled WGS sequence"/>
</dbReference>
<reference evidence="8" key="1">
    <citation type="journal article" date="2012" name="Science">
        <title>The Paleozoic origin of enzymatic lignin decomposition reconstructed from 31 fungal genomes.</title>
        <authorList>
            <person name="Floudas D."/>
            <person name="Binder M."/>
            <person name="Riley R."/>
            <person name="Barry K."/>
            <person name="Blanchette R.A."/>
            <person name="Henrissat B."/>
            <person name="Martinez A.T."/>
            <person name="Otillar R."/>
            <person name="Spatafora J.W."/>
            <person name="Yadav J.S."/>
            <person name="Aerts A."/>
            <person name="Benoit I."/>
            <person name="Boyd A."/>
            <person name="Carlson A."/>
            <person name="Copeland A."/>
            <person name="Coutinho P.M."/>
            <person name="de Vries R.P."/>
            <person name="Ferreira P."/>
            <person name="Findley K."/>
            <person name="Foster B."/>
            <person name="Gaskell J."/>
            <person name="Glotzer D."/>
            <person name="Gorecki P."/>
            <person name="Heitman J."/>
            <person name="Hesse C."/>
            <person name="Hori C."/>
            <person name="Igarashi K."/>
            <person name="Jurgens J.A."/>
            <person name="Kallen N."/>
            <person name="Kersten P."/>
            <person name="Kohler A."/>
            <person name="Kuees U."/>
            <person name="Kumar T.K.A."/>
            <person name="Kuo A."/>
            <person name="LaButti K."/>
            <person name="Larrondo L.F."/>
            <person name="Lindquist E."/>
            <person name="Ling A."/>
            <person name="Lombard V."/>
            <person name="Lucas S."/>
            <person name="Lundell T."/>
            <person name="Martin R."/>
            <person name="McLaughlin D.J."/>
            <person name="Morgenstern I."/>
            <person name="Morin E."/>
            <person name="Murat C."/>
            <person name="Nagy L.G."/>
            <person name="Nolan M."/>
            <person name="Ohm R.A."/>
            <person name="Patyshakuliyeva A."/>
            <person name="Rokas A."/>
            <person name="Ruiz-Duenas F.J."/>
            <person name="Sabat G."/>
            <person name="Salamov A."/>
            <person name="Samejima M."/>
            <person name="Schmutz J."/>
            <person name="Slot J.C."/>
            <person name="St John F."/>
            <person name="Stenlid J."/>
            <person name="Sun H."/>
            <person name="Sun S."/>
            <person name="Syed K."/>
            <person name="Tsang A."/>
            <person name="Wiebenga A."/>
            <person name="Young D."/>
            <person name="Pisabarro A."/>
            <person name="Eastwood D.C."/>
            <person name="Martin F."/>
            <person name="Cullen D."/>
            <person name="Grigoriev I.V."/>
            <person name="Hibbett D.S."/>
        </authorList>
    </citation>
    <scope>NUCLEOTIDE SEQUENCE [LARGE SCALE GENOMIC DNA]</scope>
    <source>
        <strain evidence="8">TFB10046</strain>
    </source>
</reference>
<name>J0WL88_AURST</name>
<gene>
    <name evidence="7" type="ORF">AURDEDRAFT_177843</name>
</gene>
<dbReference type="SUPFAM" id="SSF54001">
    <property type="entry name" value="Cysteine proteinases"/>
    <property type="match status" value="1"/>
</dbReference>
<dbReference type="GO" id="GO:0005634">
    <property type="term" value="C:nucleus"/>
    <property type="evidence" value="ECO:0007669"/>
    <property type="project" value="TreeGrafter"/>
</dbReference>
<dbReference type="PANTHER" id="PTHR46896">
    <property type="entry name" value="SENTRIN-SPECIFIC PROTEASE"/>
    <property type="match status" value="1"/>
</dbReference>
<evidence type="ECO:0000313" key="7">
    <source>
        <dbReference type="EMBL" id="EJD33073.1"/>
    </source>
</evidence>
<dbReference type="Pfam" id="PF02902">
    <property type="entry name" value="Peptidase_C48"/>
    <property type="match status" value="1"/>
</dbReference>
<dbReference type="KEGG" id="adl:AURDEDRAFT_177843"/>
<dbReference type="AlphaFoldDB" id="J0WL88"/>
<evidence type="ECO:0000256" key="5">
    <source>
        <dbReference type="ARBA" id="ARBA00022801"/>
    </source>
</evidence>
<keyword evidence="5" id="KW-0378">Hydrolase</keyword>
<feature type="domain" description="Ubiquitin-like protease family profile" evidence="6">
    <location>
        <begin position="1"/>
        <end position="86"/>
    </location>
</feature>
<sequence>MVYRPGLMTSPGDGETCTQLFIFDSLHWTHPDETKTIERYLVAEARRRLGASSSKIVGFEVVQVHVPTQHNFEDCGLYVLHFVETFMSNPERYLQLIATPHAQNVEKLWAYDRAKRKRGSMISIVHNLLRKSERTCGSGIANAGPTNIVSSCVSTWPHCEDVFSKFAGEFWEAYADTNMGLGPEHAVSKHEEIYLRIFARELAEHMTSNNSVC</sequence>
<dbReference type="InterPro" id="IPR038765">
    <property type="entry name" value="Papain-like_cys_pep_sf"/>
</dbReference>
<dbReference type="EMBL" id="JH688455">
    <property type="protein sequence ID" value="EJD33073.1"/>
    <property type="molecule type" value="Genomic_DNA"/>
</dbReference>
<organism evidence="7 8">
    <name type="scientific">Auricularia subglabra (strain TFB-10046 / SS5)</name>
    <name type="common">White-rot fungus</name>
    <name type="synonym">Auricularia delicata (strain TFB10046)</name>
    <dbReference type="NCBI Taxonomy" id="717982"/>
    <lineage>
        <taxon>Eukaryota</taxon>
        <taxon>Fungi</taxon>
        <taxon>Dikarya</taxon>
        <taxon>Basidiomycota</taxon>
        <taxon>Agaricomycotina</taxon>
        <taxon>Agaricomycetes</taxon>
        <taxon>Auriculariales</taxon>
        <taxon>Auriculariaceae</taxon>
        <taxon>Auricularia</taxon>
    </lineage>
</organism>
<dbReference type="InterPro" id="IPR051947">
    <property type="entry name" value="Sentrin-specific_protease"/>
</dbReference>
<protein>
    <recommendedName>
        <fullName evidence="6">Ubiquitin-like protease family profile domain-containing protein</fullName>
    </recommendedName>
</protein>
<proteinExistence type="inferred from homology"/>
<evidence type="ECO:0000256" key="1">
    <source>
        <dbReference type="ARBA" id="ARBA00005234"/>
    </source>
</evidence>
<dbReference type="GO" id="GO:0016926">
    <property type="term" value="P:protein desumoylation"/>
    <property type="evidence" value="ECO:0007669"/>
    <property type="project" value="TreeGrafter"/>
</dbReference>
<keyword evidence="2" id="KW-0597">Phosphoprotein</keyword>
<evidence type="ECO:0000313" key="8">
    <source>
        <dbReference type="Proteomes" id="UP000006514"/>
    </source>
</evidence>
<evidence type="ECO:0000256" key="3">
    <source>
        <dbReference type="ARBA" id="ARBA00022670"/>
    </source>
</evidence>
<dbReference type="InterPro" id="IPR003653">
    <property type="entry name" value="Peptidase_C48_C"/>
</dbReference>
<dbReference type="PROSITE" id="PS50600">
    <property type="entry name" value="ULP_PROTEASE"/>
    <property type="match status" value="1"/>
</dbReference>
<keyword evidence="4" id="KW-0833">Ubl conjugation pathway</keyword>